<dbReference type="InterPro" id="IPR000704">
    <property type="entry name" value="Casein_kinase_II_reg-sub"/>
</dbReference>
<evidence type="ECO:0000313" key="8">
    <source>
        <dbReference type="EnsemblMetazoa" id="XP_032453328"/>
    </source>
</evidence>
<comment type="subunit">
    <text evidence="2 7">Tetramer of two alpha and two beta subunits.</text>
</comment>
<dbReference type="InParanoid" id="A0A7M7QVA1"/>
<keyword evidence="5" id="KW-0879">Wnt signaling pathway</keyword>
<protein>
    <recommendedName>
        <fullName evidence="3 7">Casein kinase II subunit beta</fullName>
        <shortName evidence="7">CK II beta</shortName>
    </recommendedName>
</protein>
<dbReference type="PANTHER" id="PTHR11740">
    <property type="entry name" value="CASEIN KINASE II SUBUNIT BETA"/>
    <property type="match status" value="1"/>
</dbReference>
<evidence type="ECO:0000313" key="9">
    <source>
        <dbReference type="Proteomes" id="UP000002358"/>
    </source>
</evidence>
<dbReference type="Gene3D" id="2.20.25.20">
    <property type="match status" value="1"/>
</dbReference>
<dbReference type="FunFam" id="1.10.1820.10:FF:000001">
    <property type="entry name" value="Casein kinase II subunit beta"/>
    <property type="match status" value="1"/>
</dbReference>
<dbReference type="GO" id="GO:0005737">
    <property type="term" value="C:cytoplasm"/>
    <property type="evidence" value="ECO:0007669"/>
    <property type="project" value="TreeGrafter"/>
</dbReference>
<dbReference type="OrthoDB" id="3971593at2759"/>
<dbReference type="PRINTS" id="PR00472">
    <property type="entry name" value="CASNKINASEII"/>
</dbReference>
<dbReference type="InterPro" id="IPR016149">
    <property type="entry name" value="Casein_kin_II_reg-sub_N"/>
</dbReference>
<dbReference type="AlphaFoldDB" id="A0A7M7QVA1"/>
<keyword evidence="4" id="KW-0597">Phosphoprotein</keyword>
<dbReference type="InterPro" id="IPR035991">
    <property type="entry name" value="Casein_kinase_II_beta-like"/>
</dbReference>
<dbReference type="Proteomes" id="UP000002358">
    <property type="component" value="Chromosome 2"/>
</dbReference>
<reference evidence="8" key="1">
    <citation type="submission" date="2021-01" db="UniProtKB">
        <authorList>
            <consortium name="EnsemblMetazoa"/>
        </authorList>
    </citation>
    <scope>IDENTIFICATION</scope>
</reference>
<dbReference type="SMR" id="A0A7M7QVA1"/>
<organism evidence="8 9">
    <name type="scientific">Nasonia vitripennis</name>
    <name type="common">Parasitic wasp</name>
    <dbReference type="NCBI Taxonomy" id="7425"/>
    <lineage>
        <taxon>Eukaryota</taxon>
        <taxon>Metazoa</taxon>
        <taxon>Ecdysozoa</taxon>
        <taxon>Arthropoda</taxon>
        <taxon>Hexapoda</taxon>
        <taxon>Insecta</taxon>
        <taxon>Pterygota</taxon>
        <taxon>Neoptera</taxon>
        <taxon>Endopterygota</taxon>
        <taxon>Hymenoptera</taxon>
        <taxon>Apocrita</taxon>
        <taxon>Proctotrupomorpha</taxon>
        <taxon>Chalcidoidea</taxon>
        <taxon>Pteromalidae</taxon>
        <taxon>Pteromalinae</taxon>
        <taxon>Nasonia</taxon>
    </lineage>
</organism>
<evidence type="ECO:0000256" key="7">
    <source>
        <dbReference type="RuleBase" id="RU361268"/>
    </source>
</evidence>
<name>A0A7M7QVA1_NASVI</name>
<dbReference type="GO" id="GO:0019887">
    <property type="term" value="F:protein kinase regulator activity"/>
    <property type="evidence" value="ECO:0007669"/>
    <property type="project" value="InterPro"/>
</dbReference>
<dbReference type="Pfam" id="PF01214">
    <property type="entry name" value="CK_II_beta"/>
    <property type="match status" value="1"/>
</dbReference>
<sequence length="366" mass="42091">MQLGDLIARGERSNSRCPVRWRHESTSPLIPKQLSSLPRCRILSALDAFAVHAPPRPPLLLLLLYRRVDREHRATRRDICRSKAVISEGWRCVCVDRRLHGLLRLADLVGRRSCARDCCYCCCRARESERVGERASVANQGTKRKMSSSEEVSWIAWFCGLKGNEFFCEVDEDYIQDKFNLTGLNEQVPHYRQALDMILDLEPDEDLDDNPNQSDLIEQAAEMLYGLIHARYILTNRGIAQMIEKYLAGDFGHCLRVYCETQPMLPLGLSDVPGEAMVKSYCPKCMDVYTPKSSRYHHTDGAYFGTGFPHMLFMVHPEYRPKRAVNQFVPRLYGFKIHPLAYQVQQQSATTFKQPLRALNYNNGKR</sequence>
<evidence type="ECO:0000256" key="6">
    <source>
        <dbReference type="ARBA" id="ARBA00058642"/>
    </source>
</evidence>
<dbReference type="GO" id="GO:0016055">
    <property type="term" value="P:Wnt signaling pathway"/>
    <property type="evidence" value="ECO:0007669"/>
    <property type="project" value="UniProtKB-KW"/>
</dbReference>
<accession>A0A7M7QVA1</accession>
<evidence type="ECO:0000256" key="4">
    <source>
        <dbReference type="ARBA" id="ARBA00022553"/>
    </source>
</evidence>
<keyword evidence="9" id="KW-1185">Reference proteome</keyword>
<dbReference type="EnsemblMetazoa" id="XM_032597437">
    <property type="protein sequence ID" value="XP_032453328"/>
    <property type="gene ID" value="LOC100118343"/>
</dbReference>
<dbReference type="FunCoup" id="A0A7M7QVA1">
    <property type="interactions" value="2029"/>
</dbReference>
<dbReference type="FunFam" id="2.20.25.20:FF:000002">
    <property type="entry name" value="Casein kinase II subunit beta"/>
    <property type="match status" value="1"/>
</dbReference>
<dbReference type="GO" id="GO:0005956">
    <property type="term" value="C:protein kinase CK2 complex"/>
    <property type="evidence" value="ECO:0007669"/>
    <property type="project" value="UniProtKB-UniRule"/>
</dbReference>
<dbReference type="Gene3D" id="1.10.1820.10">
    <property type="entry name" value="protein kinase ck2 holoenzyme, chain C, domain 1"/>
    <property type="match status" value="1"/>
</dbReference>
<dbReference type="PANTHER" id="PTHR11740:SF0">
    <property type="entry name" value="CASEIN KINASE II SUBUNIT BETA"/>
    <property type="match status" value="1"/>
</dbReference>
<evidence type="ECO:0000256" key="3">
    <source>
        <dbReference type="ARBA" id="ARBA00017775"/>
    </source>
</evidence>
<evidence type="ECO:0000256" key="2">
    <source>
        <dbReference type="ARBA" id="ARBA00011209"/>
    </source>
</evidence>
<proteinExistence type="inferred from homology"/>
<comment type="similarity">
    <text evidence="1 7">Belongs to the casein kinase 2 subunit beta family.</text>
</comment>
<evidence type="ECO:0000256" key="1">
    <source>
        <dbReference type="ARBA" id="ARBA00006941"/>
    </source>
</evidence>
<comment type="function">
    <text evidence="6">Participates in Wnt signaling. Plays a complex role in regulating the basal catalytic activity of the alpha subunit.</text>
</comment>
<dbReference type="SUPFAM" id="SSF57798">
    <property type="entry name" value="Casein kinase II beta subunit"/>
    <property type="match status" value="1"/>
</dbReference>
<evidence type="ECO:0000256" key="5">
    <source>
        <dbReference type="ARBA" id="ARBA00022687"/>
    </source>
</evidence>
<dbReference type="SMART" id="SM01085">
    <property type="entry name" value="CK_II_beta"/>
    <property type="match status" value="1"/>
</dbReference>
<gene>
    <name evidence="8" type="primary">100118343</name>
</gene>